<dbReference type="Proteomes" id="UP000009226">
    <property type="component" value="Chromosome"/>
</dbReference>
<evidence type="ECO:0000313" key="12">
    <source>
        <dbReference type="Proteomes" id="UP000009226"/>
    </source>
</evidence>
<comment type="function">
    <text evidence="8">Acts as a ribosome collision sensor, splitting the ribosome into its 2 subunits. Detects stalled/collided 70S ribosomes which it binds and splits by an ATP-hydrolysis driven conformational change. Acts upstream of the ribosome quality control system (RQC), a ribosome-associated complex that mediates the extraction of incompletely synthesized nascent chains from stalled ribosomes and their subsequent degradation. Probably generates substrates for RQC.</text>
</comment>
<evidence type="ECO:0000256" key="2">
    <source>
        <dbReference type="ARBA" id="ARBA00022730"/>
    </source>
</evidence>
<keyword evidence="4 8" id="KW-0378">Hydrolase</keyword>
<name>F6B419_DESCC</name>
<dbReference type="PANTHER" id="PTHR48466">
    <property type="entry name" value="OS10G0509000 PROTEIN-RELATED"/>
    <property type="match status" value="1"/>
</dbReference>
<protein>
    <recommendedName>
        <fullName evidence="8">Endonuclease MutS2</fullName>
        <ecNumber evidence="8">3.1.-.-</ecNumber>
    </recommendedName>
    <alternativeName>
        <fullName evidence="8">Ribosome-associated protein quality control-upstream factor</fullName>
        <shortName evidence="8">RQC-upstream factor</shortName>
        <shortName evidence="8">RqcU</shortName>
        <ecNumber evidence="8">3.6.4.-</ecNumber>
    </alternativeName>
</protein>
<dbReference type="PIRSF" id="PIRSF005814">
    <property type="entry name" value="MutS_YshD"/>
    <property type="match status" value="1"/>
</dbReference>
<feature type="region of interest" description="Disordered" evidence="9">
    <location>
        <begin position="615"/>
        <end position="635"/>
    </location>
</feature>
<dbReference type="InterPro" id="IPR036187">
    <property type="entry name" value="DNA_mismatch_repair_MutS_sf"/>
</dbReference>
<evidence type="ECO:0000256" key="4">
    <source>
        <dbReference type="ARBA" id="ARBA00022801"/>
    </source>
</evidence>
<comment type="subunit">
    <text evidence="8">Homodimer. Binds to stalled ribosomes, contacting rRNA.</text>
</comment>
<evidence type="ECO:0000259" key="10">
    <source>
        <dbReference type="PROSITE" id="PS50828"/>
    </source>
</evidence>
<dbReference type="InterPro" id="IPR046893">
    <property type="entry name" value="MSSS"/>
</dbReference>
<dbReference type="InterPro" id="IPR027417">
    <property type="entry name" value="P-loop_NTPase"/>
</dbReference>
<dbReference type="GO" id="GO:0030983">
    <property type="term" value="F:mismatched DNA binding"/>
    <property type="evidence" value="ECO:0007669"/>
    <property type="project" value="InterPro"/>
</dbReference>
<dbReference type="PROSITE" id="PS00486">
    <property type="entry name" value="DNA_MISMATCH_REPAIR_2"/>
    <property type="match status" value="1"/>
</dbReference>
<dbReference type="PROSITE" id="PS50828">
    <property type="entry name" value="SMR"/>
    <property type="match status" value="1"/>
</dbReference>
<dbReference type="Pfam" id="PF20297">
    <property type="entry name" value="MSSS"/>
    <property type="match status" value="1"/>
</dbReference>
<dbReference type="HOGENOM" id="CLU_011252_2_1_9"/>
<feature type="domain" description="Smr" evidence="10">
    <location>
        <begin position="708"/>
        <end position="783"/>
    </location>
</feature>
<dbReference type="GO" id="GO:0006298">
    <property type="term" value="P:mismatch repair"/>
    <property type="evidence" value="ECO:0007669"/>
    <property type="project" value="InterPro"/>
</dbReference>
<keyword evidence="7 8" id="KW-0238">DNA-binding</keyword>
<evidence type="ECO:0000256" key="5">
    <source>
        <dbReference type="ARBA" id="ARBA00022840"/>
    </source>
</evidence>
<dbReference type="EC" id="3.6.4.-" evidence="8"/>
<dbReference type="GO" id="GO:0043023">
    <property type="term" value="F:ribosomal large subunit binding"/>
    <property type="evidence" value="ECO:0007669"/>
    <property type="project" value="UniProtKB-UniRule"/>
</dbReference>
<dbReference type="Pfam" id="PF01713">
    <property type="entry name" value="Smr"/>
    <property type="match status" value="1"/>
</dbReference>
<dbReference type="InterPro" id="IPR000432">
    <property type="entry name" value="DNA_mismatch_repair_MutS_C"/>
</dbReference>
<keyword evidence="8" id="KW-0255">Endonuclease</keyword>
<dbReference type="GO" id="GO:0004519">
    <property type="term" value="F:endonuclease activity"/>
    <property type="evidence" value="ECO:0007669"/>
    <property type="project" value="UniProtKB-UniRule"/>
</dbReference>
<dbReference type="GO" id="GO:0140664">
    <property type="term" value="F:ATP-dependent DNA damage sensor activity"/>
    <property type="evidence" value="ECO:0007669"/>
    <property type="project" value="InterPro"/>
</dbReference>
<dbReference type="FunFam" id="3.40.50.300:FF:000830">
    <property type="entry name" value="Endonuclease MutS2"/>
    <property type="match status" value="1"/>
</dbReference>
<proteinExistence type="inferred from homology"/>
<accession>F6B419</accession>
<dbReference type="GO" id="GO:0045910">
    <property type="term" value="P:negative regulation of DNA recombination"/>
    <property type="evidence" value="ECO:0007669"/>
    <property type="project" value="InterPro"/>
</dbReference>
<dbReference type="InterPro" id="IPR036063">
    <property type="entry name" value="Smr_dom_sf"/>
</dbReference>
<dbReference type="Gene3D" id="3.30.1370.110">
    <property type="match status" value="1"/>
</dbReference>
<dbReference type="PANTHER" id="PTHR48466:SF2">
    <property type="entry name" value="OS10G0509000 PROTEIN"/>
    <property type="match status" value="1"/>
</dbReference>
<dbReference type="SUPFAM" id="SSF48334">
    <property type="entry name" value="DNA repair protein MutS, domain III"/>
    <property type="match status" value="1"/>
</dbReference>
<evidence type="ECO:0000313" key="11">
    <source>
        <dbReference type="EMBL" id="AEF94074.1"/>
    </source>
</evidence>
<dbReference type="eggNOG" id="COG1193">
    <property type="taxonomic scope" value="Bacteria"/>
</dbReference>
<keyword evidence="12" id="KW-1185">Reference proteome</keyword>
<comment type="similarity">
    <text evidence="8">Belongs to the DNA mismatch repair MutS family. MutS2 subfamily.</text>
</comment>
<evidence type="ECO:0000256" key="9">
    <source>
        <dbReference type="SAM" id="MobiDB-lite"/>
    </source>
</evidence>
<evidence type="ECO:0000256" key="1">
    <source>
        <dbReference type="ARBA" id="ARBA00022722"/>
    </source>
</evidence>
<dbReference type="InterPro" id="IPR002625">
    <property type="entry name" value="Smr_dom"/>
</dbReference>
<keyword evidence="5 8" id="KW-0067">ATP-binding</keyword>
<dbReference type="GO" id="GO:0005524">
    <property type="term" value="F:ATP binding"/>
    <property type="evidence" value="ECO:0007669"/>
    <property type="project" value="UniProtKB-UniRule"/>
</dbReference>
<keyword evidence="3 8" id="KW-0547">Nucleotide-binding</keyword>
<organism evidence="11 12">
    <name type="scientific">Desulfotomaculum nigrificans (strain DSM 14880 / VKM B-2319 / CO-1-SRB)</name>
    <name type="common">Desulfotomaculum carboxydivorans</name>
    <dbReference type="NCBI Taxonomy" id="868595"/>
    <lineage>
        <taxon>Bacteria</taxon>
        <taxon>Bacillati</taxon>
        <taxon>Bacillota</taxon>
        <taxon>Clostridia</taxon>
        <taxon>Eubacteriales</taxon>
        <taxon>Desulfotomaculaceae</taxon>
        <taxon>Desulfotomaculum</taxon>
    </lineage>
</organism>
<dbReference type="SUPFAM" id="SSF160443">
    <property type="entry name" value="SMR domain-like"/>
    <property type="match status" value="1"/>
</dbReference>
<dbReference type="GO" id="GO:0072344">
    <property type="term" value="P:rescue of stalled ribosome"/>
    <property type="evidence" value="ECO:0007669"/>
    <property type="project" value="UniProtKB-UniRule"/>
</dbReference>
<evidence type="ECO:0000256" key="3">
    <source>
        <dbReference type="ARBA" id="ARBA00022741"/>
    </source>
</evidence>
<dbReference type="Gene3D" id="3.40.50.300">
    <property type="entry name" value="P-loop containing nucleotide triphosphate hydrolases"/>
    <property type="match status" value="1"/>
</dbReference>
<dbReference type="HAMAP" id="MF_00092">
    <property type="entry name" value="MutS2"/>
    <property type="match status" value="1"/>
</dbReference>
<dbReference type="InterPro" id="IPR045076">
    <property type="entry name" value="MutS"/>
</dbReference>
<dbReference type="SMART" id="SM00533">
    <property type="entry name" value="MUTSd"/>
    <property type="match status" value="1"/>
</dbReference>
<dbReference type="GO" id="GO:0016887">
    <property type="term" value="F:ATP hydrolysis activity"/>
    <property type="evidence" value="ECO:0007669"/>
    <property type="project" value="InterPro"/>
</dbReference>
<dbReference type="EC" id="3.1.-.-" evidence="8"/>
<reference evidence="11 12" key="1">
    <citation type="submission" date="2011-05" db="EMBL/GenBank/DDBJ databases">
        <title>Complete sequence of Desulfotomaculum carboxydivorans CO-1-SRB.</title>
        <authorList>
            <consortium name="US DOE Joint Genome Institute"/>
            <person name="Lucas S."/>
            <person name="Han J."/>
            <person name="Lapidus A."/>
            <person name="Cheng J.-F."/>
            <person name="Goodwin L."/>
            <person name="Pitluck S."/>
            <person name="Peters L."/>
            <person name="Mikhailova N."/>
            <person name="Lu M."/>
            <person name="Han C."/>
            <person name="Tapia R."/>
            <person name="Land M."/>
            <person name="Hauser L."/>
            <person name="Kyrpides N."/>
            <person name="Ivanova N."/>
            <person name="Pagani I."/>
            <person name="Stams A."/>
            <person name="Plugge C."/>
            <person name="Muyzer G."/>
            <person name="Kuever J."/>
            <person name="Parshina S."/>
            <person name="Ivanova A."/>
            <person name="Nazina T."/>
            <person name="Woyke T."/>
        </authorList>
    </citation>
    <scope>NUCLEOTIDE SEQUENCE [LARGE SCALE GENOMIC DNA]</scope>
    <source>
        <strain evidence="12">DSM 14880 / VKM B-2319 / CO-1-SRB</strain>
    </source>
</reference>
<dbReference type="SMART" id="SM00534">
    <property type="entry name" value="MUTSac"/>
    <property type="match status" value="1"/>
</dbReference>
<dbReference type="NCBIfam" id="TIGR01069">
    <property type="entry name" value="mutS2"/>
    <property type="match status" value="1"/>
</dbReference>
<evidence type="ECO:0000256" key="7">
    <source>
        <dbReference type="ARBA" id="ARBA00023125"/>
    </source>
</evidence>
<evidence type="ECO:0000256" key="8">
    <source>
        <dbReference type="HAMAP-Rule" id="MF_00092"/>
    </source>
</evidence>
<dbReference type="InterPro" id="IPR007696">
    <property type="entry name" value="DNA_mismatch_repair_MutS_core"/>
</dbReference>
<dbReference type="RefSeq" id="WP_003541710.1">
    <property type="nucleotide sequence ID" value="NC_015565.1"/>
</dbReference>
<evidence type="ECO:0000256" key="6">
    <source>
        <dbReference type="ARBA" id="ARBA00022884"/>
    </source>
</evidence>
<dbReference type="SMART" id="SM00463">
    <property type="entry name" value="SMR"/>
    <property type="match status" value="1"/>
</dbReference>
<comment type="function">
    <text evidence="8">Endonuclease that is involved in the suppression of homologous recombination and thus may have a key role in the control of bacterial genetic diversity.</text>
</comment>
<dbReference type="KEGG" id="dca:Desca_1213"/>
<dbReference type="STRING" id="868595.Desca_1213"/>
<feature type="binding site" evidence="8">
    <location>
        <begin position="330"/>
        <end position="337"/>
    </location>
    <ligand>
        <name>ATP</name>
        <dbReference type="ChEBI" id="CHEBI:30616"/>
    </ligand>
</feature>
<dbReference type="CDD" id="cd03280">
    <property type="entry name" value="ABC_MutS2"/>
    <property type="match status" value="1"/>
</dbReference>
<keyword evidence="1 8" id="KW-0540">Nuclease</keyword>
<dbReference type="Pfam" id="PF00488">
    <property type="entry name" value="MutS_V"/>
    <property type="match status" value="1"/>
</dbReference>
<gene>
    <name evidence="8" type="primary">mutS2</name>
    <name evidence="8" type="synonym">rqcU</name>
    <name evidence="11" type="ordered locus">Desca_1213</name>
</gene>
<sequence>MERTLKRLEFDKVLARLAEHAHSELGKERARELVPSTDREVIKRWQAETTEGRELLRLDPVAELGGWHDVRQAVARAARFAVLSAEELLAVGETLAASRRIKKFFAEKSSRYPLLNELAEALTIQAQLEKNILRAILPGGEIADDASPELLQIRRGLARAQNRVRERMESIIRSSENQKYLQDPIITIRNDRYVVPVKQEYRNQIPGIVHDQSASGATLFIEPMAAVEANNEVRRLMVAEQQEIQKILVELSNGVSAIAEDLTITMDALGQLDFIMAKARYSRTLNALSPTIIDGARVDIKKGRHPLLGEDAVPATISLGKDFRTLVITGPNTGGKTVTLKTVGLFTLMTQSGLHIPAEAGSEMGIFNQVFADIGDEQSIEQSLSTFSSHMTNIVNILNRADTGSLVLLDELGAGTDPTEGAALARAILEELHGRGACTIATTHYSELKNYAYTTPGVENASVEFDVETLRPTYRLLIGRPGRSNAFEISARLGLQPAIVQRARQFLTTEQVQVADLINKLEQTQQAAERDREEAAILRRESEEIKERYRQLEEQLREKREAILEKAYEEASKLVRASRLEAEEAVKELRAKLAQANARDREEAIKQARQKLQRVTSKVAAKEPERTTPGEIPRQVKPGEQVFLPKYNQKAYVLSVSGDNVQVQVGIMKMFVPLKELRRVNEPRVTAHGQSQVGQVYMDKAKSIETSLDLRGMTTDEALLEIEKYLDDAFIAGLSSVILIHGKGTGALRAAVHRELKNNPRVKSFRLGEAGEGGAGATVVNLK</sequence>
<dbReference type="GO" id="GO:0019843">
    <property type="term" value="F:rRNA binding"/>
    <property type="evidence" value="ECO:0007669"/>
    <property type="project" value="UniProtKB-UniRule"/>
</dbReference>
<dbReference type="InterPro" id="IPR005747">
    <property type="entry name" value="MutS2"/>
</dbReference>
<dbReference type="EMBL" id="CP002736">
    <property type="protein sequence ID" value="AEF94074.1"/>
    <property type="molecule type" value="Genomic_DNA"/>
</dbReference>
<keyword evidence="2 8" id="KW-0699">rRNA-binding</keyword>
<keyword evidence="6 8" id="KW-0694">RNA-binding</keyword>
<dbReference type="AlphaFoldDB" id="F6B419"/>
<dbReference type="SUPFAM" id="SSF52540">
    <property type="entry name" value="P-loop containing nucleoside triphosphate hydrolases"/>
    <property type="match status" value="1"/>
</dbReference>
<dbReference type="CDD" id="cd06503">
    <property type="entry name" value="ATP-synt_Fo_b"/>
    <property type="match status" value="1"/>
</dbReference>